<dbReference type="InterPro" id="IPR020846">
    <property type="entry name" value="MFS_dom"/>
</dbReference>
<keyword evidence="3 4" id="KW-0472">Membrane</keyword>
<proteinExistence type="predicted"/>
<organism evidence="6 7">
    <name type="scientific">Neptuniibacter caesariensis</name>
    <dbReference type="NCBI Taxonomy" id="207954"/>
    <lineage>
        <taxon>Bacteria</taxon>
        <taxon>Pseudomonadati</taxon>
        <taxon>Pseudomonadota</taxon>
        <taxon>Gammaproteobacteria</taxon>
        <taxon>Oceanospirillales</taxon>
        <taxon>Oceanospirillaceae</taxon>
        <taxon>Neptuniibacter</taxon>
    </lineage>
</organism>
<evidence type="ECO:0000256" key="1">
    <source>
        <dbReference type="ARBA" id="ARBA00022692"/>
    </source>
</evidence>
<dbReference type="PANTHER" id="PTHR23521:SF3">
    <property type="entry name" value="MFS TRANSPORTER"/>
    <property type="match status" value="1"/>
</dbReference>
<feature type="transmembrane region" description="Helical" evidence="4">
    <location>
        <begin position="52"/>
        <end position="70"/>
    </location>
</feature>
<dbReference type="Gene3D" id="1.20.1250.20">
    <property type="entry name" value="MFS general substrate transporter like domains"/>
    <property type="match status" value="2"/>
</dbReference>
<dbReference type="OrthoDB" id="9781976at2"/>
<feature type="transmembrane region" description="Helical" evidence="4">
    <location>
        <begin position="7"/>
        <end position="32"/>
    </location>
</feature>
<dbReference type="PANTHER" id="PTHR23521">
    <property type="entry name" value="TRANSPORTER MFS SUPERFAMILY"/>
    <property type="match status" value="1"/>
</dbReference>
<keyword evidence="7" id="KW-1185">Reference proteome</keyword>
<feature type="transmembrane region" description="Helical" evidence="4">
    <location>
        <begin position="77"/>
        <end position="97"/>
    </location>
</feature>
<dbReference type="InterPro" id="IPR011701">
    <property type="entry name" value="MFS"/>
</dbReference>
<evidence type="ECO:0000313" key="6">
    <source>
        <dbReference type="EMBL" id="EAR62111.1"/>
    </source>
</evidence>
<feature type="transmembrane region" description="Helical" evidence="4">
    <location>
        <begin position="248"/>
        <end position="269"/>
    </location>
</feature>
<comment type="caution">
    <text evidence="6">The sequence shown here is derived from an EMBL/GenBank/DDBJ whole genome shotgun (WGS) entry which is preliminary data.</text>
</comment>
<dbReference type="Proteomes" id="UP000002171">
    <property type="component" value="Unassembled WGS sequence"/>
</dbReference>
<dbReference type="EMBL" id="AAOW01000004">
    <property type="protein sequence ID" value="EAR62111.1"/>
    <property type="molecule type" value="Genomic_DNA"/>
</dbReference>
<accession>A0A7U8GT66</accession>
<feature type="transmembrane region" description="Helical" evidence="4">
    <location>
        <begin position="368"/>
        <end position="384"/>
    </location>
</feature>
<feature type="transmembrane region" description="Helical" evidence="4">
    <location>
        <begin position="334"/>
        <end position="356"/>
    </location>
</feature>
<feature type="transmembrane region" description="Helical" evidence="4">
    <location>
        <begin position="164"/>
        <end position="184"/>
    </location>
</feature>
<dbReference type="AlphaFoldDB" id="A0A7U8GT66"/>
<feature type="transmembrane region" description="Helical" evidence="4">
    <location>
        <begin position="216"/>
        <end position="236"/>
    </location>
</feature>
<keyword evidence="1 4" id="KW-0812">Transmembrane</keyword>
<keyword evidence="2 4" id="KW-1133">Transmembrane helix</keyword>
<evidence type="ECO:0000256" key="2">
    <source>
        <dbReference type="ARBA" id="ARBA00022989"/>
    </source>
</evidence>
<feature type="transmembrane region" description="Helical" evidence="4">
    <location>
        <begin position="133"/>
        <end position="158"/>
    </location>
</feature>
<feature type="domain" description="Major facilitator superfamily (MFS) profile" evidence="5">
    <location>
        <begin position="10"/>
        <end position="394"/>
    </location>
</feature>
<dbReference type="RefSeq" id="WP_007019748.1">
    <property type="nucleotide sequence ID" value="NZ_CH724125.1"/>
</dbReference>
<sequence length="394" mass="42535">MTKIKRPWYILPAIVVAQFLGTSTWFAGNAILPALQLQWNLPDTAVAPLTNSVQVGFITGALVFALLAIADRISPRILFAICAFGTALFNLGILFIASELEHILWLRFLGGIFLAGVYPVGMKIATGWYPEGLGRALGFLIGALALGTSSGHFFSAIVSNEWQSVIYLSSGCALIGGLIVWCFVPDGPALHKGAPLKIKDLITAIKHKPLQASAGGYFGHMWELYAVYALVPYWLMAWSEAQNYELNIAFWAFFVIAIGALGCVAGGFASLRFGSRRVAEAMLCISGVCCVLSPLAFQFSLLPMLLFWTIWGFTVVADSPQFSSLSAQTAPKQAVGTALTMINAVGFTITIIAVQITASLLESWPVEWIMVLLLPGPALGLMSLRRLKKTDPLL</sequence>
<name>A0A7U8GT66_NEPCE</name>
<evidence type="ECO:0000259" key="5">
    <source>
        <dbReference type="PROSITE" id="PS50850"/>
    </source>
</evidence>
<feature type="transmembrane region" description="Helical" evidence="4">
    <location>
        <begin position="305"/>
        <end position="322"/>
    </location>
</feature>
<dbReference type="InterPro" id="IPR036259">
    <property type="entry name" value="MFS_trans_sf"/>
</dbReference>
<feature type="transmembrane region" description="Helical" evidence="4">
    <location>
        <begin position="103"/>
        <end position="121"/>
    </location>
</feature>
<evidence type="ECO:0000256" key="3">
    <source>
        <dbReference type="ARBA" id="ARBA00023136"/>
    </source>
</evidence>
<gene>
    <name evidence="6" type="ORF">MED92_10409</name>
</gene>
<feature type="transmembrane region" description="Helical" evidence="4">
    <location>
        <begin position="281"/>
        <end position="299"/>
    </location>
</feature>
<dbReference type="PROSITE" id="PS50850">
    <property type="entry name" value="MFS"/>
    <property type="match status" value="1"/>
</dbReference>
<reference evidence="6 7" key="1">
    <citation type="submission" date="2006-02" db="EMBL/GenBank/DDBJ databases">
        <authorList>
            <person name="Pinhassi J."/>
            <person name="Pedros-Alio C."/>
            <person name="Ferriera S."/>
            <person name="Johnson J."/>
            <person name="Kravitz S."/>
            <person name="Halpern A."/>
            <person name="Remington K."/>
            <person name="Beeson K."/>
            <person name="Tran B."/>
            <person name="Rogers Y.-H."/>
            <person name="Friedman R."/>
            <person name="Venter J.C."/>
        </authorList>
    </citation>
    <scope>NUCLEOTIDE SEQUENCE [LARGE SCALE GENOMIC DNA]</scope>
    <source>
        <strain evidence="6 7">MED92</strain>
    </source>
</reference>
<protein>
    <recommendedName>
        <fullName evidence="5">Major facilitator superfamily (MFS) profile domain-containing protein</fullName>
    </recommendedName>
</protein>
<evidence type="ECO:0000256" key="4">
    <source>
        <dbReference type="SAM" id="Phobius"/>
    </source>
</evidence>
<dbReference type="Pfam" id="PF07690">
    <property type="entry name" value="MFS_1"/>
    <property type="match status" value="1"/>
</dbReference>
<evidence type="ECO:0000313" key="7">
    <source>
        <dbReference type="Proteomes" id="UP000002171"/>
    </source>
</evidence>
<dbReference type="GO" id="GO:0005886">
    <property type="term" value="C:plasma membrane"/>
    <property type="evidence" value="ECO:0007669"/>
    <property type="project" value="TreeGrafter"/>
</dbReference>
<dbReference type="SUPFAM" id="SSF103473">
    <property type="entry name" value="MFS general substrate transporter"/>
    <property type="match status" value="1"/>
</dbReference>
<dbReference type="GO" id="GO:0022857">
    <property type="term" value="F:transmembrane transporter activity"/>
    <property type="evidence" value="ECO:0007669"/>
    <property type="project" value="InterPro"/>
</dbReference>